<reference evidence="3" key="2">
    <citation type="submission" date="2020-04" db="EMBL/GenBank/DDBJ databases">
        <authorList>
            <person name="Diaz Viraque F."/>
        </authorList>
    </citation>
    <scope>NUCLEOTIDE SEQUENCE</scope>
    <source>
        <strain evidence="3">Berenice</strain>
    </source>
</reference>
<feature type="region of interest" description="Disordered" evidence="1">
    <location>
        <begin position="330"/>
        <end position="353"/>
    </location>
</feature>
<dbReference type="EMBL" id="JABDHM010000021">
    <property type="protein sequence ID" value="KAF5223255.1"/>
    <property type="molecule type" value="Genomic_DNA"/>
</dbReference>
<dbReference type="AlphaFoldDB" id="A0A7J6Y9M8"/>
<gene>
    <name evidence="2" type="ORF">ECC02_003794</name>
    <name evidence="3" type="ORF">ECC02_003795</name>
</gene>
<proteinExistence type="predicted"/>
<evidence type="ECO:0000313" key="2">
    <source>
        <dbReference type="EMBL" id="KAF5223254.1"/>
    </source>
</evidence>
<dbReference type="VEuPathDB" id="TriTrypDB:ECC02_003795"/>
<comment type="caution">
    <text evidence="3">The sequence shown here is derived from an EMBL/GenBank/DDBJ whole genome shotgun (WGS) entry which is preliminary data.</text>
</comment>
<dbReference type="EMBL" id="JABDHM010000021">
    <property type="protein sequence ID" value="KAF5223254.1"/>
    <property type="molecule type" value="Genomic_DNA"/>
</dbReference>
<name>A0A7J6Y9M8_TRYCR</name>
<dbReference type="VEuPathDB" id="TriTrypDB:ECC02_003794"/>
<evidence type="ECO:0000313" key="3">
    <source>
        <dbReference type="EMBL" id="KAF5223255.1"/>
    </source>
</evidence>
<sequence length="353" mass="39263">MCASPIYARSFARRFFPSQSPNAEAGLMQKKRNKETHPPMRNRGEIIIMIRRQKPHAVFSFFLPAPLYYPELWPKQKRQHKPHDAPPASYASTPSITRLQGRLLYLPFTLPGPLVGVIEAATLWIPKSPPRPARTRRALSFERIPPCASRCSHRGAAPPFFISRASGGGFSPVSRATVRLSYFHPVSRWRGSSQLPHNTPLLPAGVAAHAFNAFVAAAAAAAAAATPGQGLLFTIGRDSVVAAYSFPYDNPKPRRPSRRTARTTRKKTTRRTNVYFILFRPHTAAKGKQQTNKYAAGDKKKKKNRRSFITFAVPSFCWPPTAYACPPTIRRRQGPYKEPTKAPQTDGVATPLV</sequence>
<evidence type="ECO:0000313" key="4">
    <source>
        <dbReference type="Proteomes" id="UP000583944"/>
    </source>
</evidence>
<dbReference type="Proteomes" id="UP000583944">
    <property type="component" value="Unassembled WGS sequence"/>
</dbReference>
<accession>A0A7J6Y9M8</accession>
<evidence type="ECO:0000256" key="1">
    <source>
        <dbReference type="SAM" id="MobiDB-lite"/>
    </source>
</evidence>
<reference evidence="3 4" key="1">
    <citation type="journal article" date="2019" name="Genome Biol. Evol.">
        <title>Nanopore Sequencing Significantly Improves Genome Assembly of the Protozoan Parasite Trypanosoma cruzi.</title>
        <authorList>
            <person name="Diaz-Viraque F."/>
            <person name="Pita S."/>
            <person name="Greif G."/>
            <person name="de Souza R.C.M."/>
            <person name="Iraola G."/>
            <person name="Robello C."/>
        </authorList>
    </citation>
    <scope>NUCLEOTIDE SEQUENCE [LARGE SCALE GENOMIC DNA]</scope>
    <source>
        <strain evidence="3 4">Berenice</strain>
    </source>
</reference>
<organism evidence="3 4">
    <name type="scientific">Trypanosoma cruzi</name>
    <dbReference type="NCBI Taxonomy" id="5693"/>
    <lineage>
        <taxon>Eukaryota</taxon>
        <taxon>Discoba</taxon>
        <taxon>Euglenozoa</taxon>
        <taxon>Kinetoplastea</taxon>
        <taxon>Metakinetoplastina</taxon>
        <taxon>Trypanosomatida</taxon>
        <taxon>Trypanosomatidae</taxon>
        <taxon>Trypanosoma</taxon>
        <taxon>Schizotrypanum</taxon>
    </lineage>
</organism>
<protein>
    <submittedName>
        <fullName evidence="3">Uncharacterized protein</fullName>
    </submittedName>
</protein>